<dbReference type="PANTHER" id="PTHR33121:SF79">
    <property type="entry name" value="CYCLIC DI-GMP PHOSPHODIESTERASE PDED-RELATED"/>
    <property type="match status" value="1"/>
</dbReference>
<dbReference type="SMART" id="SM00267">
    <property type="entry name" value="GGDEF"/>
    <property type="match status" value="1"/>
</dbReference>
<dbReference type="InterPro" id="IPR035919">
    <property type="entry name" value="EAL_sf"/>
</dbReference>
<dbReference type="PROSITE" id="PS50887">
    <property type="entry name" value="GGDEF"/>
    <property type="match status" value="1"/>
</dbReference>
<keyword evidence="1" id="KW-0812">Transmembrane</keyword>
<feature type="domain" description="GGDEF" evidence="3">
    <location>
        <begin position="170"/>
        <end position="302"/>
    </location>
</feature>
<dbReference type="SUPFAM" id="SSF141868">
    <property type="entry name" value="EAL domain-like"/>
    <property type="match status" value="1"/>
</dbReference>
<feature type="transmembrane region" description="Helical" evidence="1">
    <location>
        <begin position="61"/>
        <end position="87"/>
    </location>
</feature>
<keyword evidence="1" id="KW-1133">Transmembrane helix</keyword>
<dbReference type="Gene3D" id="3.20.20.450">
    <property type="entry name" value="EAL domain"/>
    <property type="match status" value="1"/>
</dbReference>
<sequence length="562" mass="62737">MDDTSNPYSFSTWCRETLVEFTELNAEKQVFSGFLIAVFITACVQLIEYTGGLPSVFEHLIYLPLIFAGLLLGPRIGGLGGFVTGIALTPLFFPAELIDQTSVVSDWPVRLLMLTLTPLIAGLISRSVQQLHHLENKAKKTFHGTELPNQEALLEQINAWSENNTVPENALMDIINLRLSNIDKLRNQVGHQKADKIVAELARQLKEALGASAQIGQTATNELVGLHANTENSREELQEKLQQLLSQPIVIDGTEFSLDTTAGVFRVKRENTKDKANMVIHDAHQHSYQAAENNQAFSFLDQDGDLDDEQDEPLSKQLISAIQNENIKLYYQPRLNTSSGYFSVIEAIVRWRDNQRGYLSTEDFKPLIEEPALAKQFTGWVINTAFSDIAEWMKKDYIVRLSLHITLNDVLEPTVLNAVAKALNKTKFPPSSLSLEVSERSLVRIGDQAKAYLKKLRSMGVTIIADQFGEGQLTLQSIFVLPVDAIKLSENLVMKATSNSDKKRTLISMIKMARSRGLKTIATGVDNRAKLLLLKHIGCDELQGSILSKPTDKDDIPWARIR</sequence>
<protein>
    <recommendedName>
        <fullName evidence="6">EAL domain-containing protein</fullName>
    </recommendedName>
</protein>
<evidence type="ECO:0000259" key="2">
    <source>
        <dbReference type="PROSITE" id="PS50883"/>
    </source>
</evidence>
<dbReference type="SUPFAM" id="SSF55073">
    <property type="entry name" value="Nucleotide cyclase"/>
    <property type="match status" value="1"/>
</dbReference>
<accession>A0A432Y8G0</accession>
<evidence type="ECO:0000256" key="1">
    <source>
        <dbReference type="SAM" id="Phobius"/>
    </source>
</evidence>
<evidence type="ECO:0000313" key="5">
    <source>
        <dbReference type="Proteomes" id="UP000287330"/>
    </source>
</evidence>
<dbReference type="InterPro" id="IPR000160">
    <property type="entry name" value="GGDEF_dom"/>
</dbReference>
<evidence type="ECO:0000259" key="3">
    <source>
        <dbReference type="PROSITE" id="PS50887"/>
    </source>
</evidence>
<dbReference type="InterPro" id="IPR001633">
    <property type="entry name" value="EAL_dom"/>
</dbReference>
<feature type="domain" description="EAL" evidence="2">
    <location>
        <begin position="311"/>
        <end position="562"/>
    </location>
</feature>
<dbReference type="RefSeq" id="WP_110573894.1">
    <property type="nucleotide sequence ID" value="NZ_PIPV01000003.1"/>
</dbReference>
<reference evidence="5" key="1">
    <citation type="journal article" date="2018" name="Front. Microbiol.">
        <title>Genome-Based Analysis Reveals the Taxonomy and Diversity of the Family Idiomarinaceae.</title>
        <authorList>
            <person name="Liu Y."/>
            <person name="Lai Q."/>
            <person name="Shao Z."/>
        </authorList>
    </citation>
    <scope>NUCLEOTIDE SEQUENCE [LARGE SCALE GENOMIC DNA]</scope>
    <source>
        <strain evidence="5">F23</strain>
    </source>
</reference>
<dbReference type="GO" id="GO:0071111">
    <property type="term" value="F:cyclic-guanylate-specific phosphodiesterase activity"/>
    <property type="evidence" value="ECO:0007669"/>
    <property type="project" value="InterPro"/>
</dbReference>
<name>A0A432Y8G0_9GAMM</name>
<organism evidence="4 5">
    <name type="scientific">Idiomarina fontislapidosi</name>
    <dbReference type="NCBI Taxonomy" id="263723"/>
    <lineage>
        <taxon>Bacteria</taxon>
        <taxon>Pseudomonadati</taxon>
        <taxon>Pseudomonadota</taxon>
        <taxon>Gammaproteobacteria</taxon>
        <taxon>Alteromonadales</taxon>
        <taxon>Idiomarinaceae</taxon>
        <taxon>Idiomarina</taxon>
    </lineage>
</organism>
<feature type="transmembrane region" description="Helical" evidence="1">
    <location>
        <begin position="30"/>
        <end position="49"/>
    </location>
</feature>
<dbReference type="InterPro" id="IPR050706">
    <property type="entry name" value="Cyclic-di-GMP_PDE-like"/>
</dbReference>
<proteinExistence type="predicted"/>
<dbReference type="PROSITE" id="PS50883">
    <property type="entry name" value="EAL"/>
    <property type="match status" value="1"/>
</dbReference>
<dbReference type="InterPro" id="IPR029787">
    <property type="entry name" value="Nucleotide_cyclase"/>
</dbReference>
<dbReference type="PANTHER" id="PTHR33121">
    <property type="entry name" value="CYCLIC DI-GMP PHOSPHODIESTERASE PDEF"/>
    <property type="match status" value="1"/>
</dbReference>
<dbReference type="Gene3D" id="3.30.70.270">
    <property type="match status" value="1"/>
</dbReference>
<dbReference type="OrthoDB" id="6232229at2"/>
<keyword evidence="1" id="KW-0472">Membrane</keyword>
<evidence type="ECO:0008006" key="6">
    <source>
        <dbReference type="Google" id="ProtNLM"/>
    </source>
</evidence>
<dbReference type="InterPro" id="IPR043128">
    <property type="entry name" value="Rev_trsase/Diguanyl_cyclase"/>
</dbReference>
<keyword evidence="5" id="KW-1185">Reference proteome</keyword>
<dbReference type="CDD" id="cd01948">
    <property type="entry name" value="EAL"/>
    <property type="match status" value="1"/>
</dbReference>
<gene>
    <name evidence="4" type="ORF">CWE25_06015</name>
</gene>
<evidence type="ECO:0000313" key="4">
    <source>
        <dbReference type="EMBL" id="RUO57222.1"/>
    </source>
</evidence>
<dbReference type="EMBL" id="PIPV01000003">
    <property type="protein sequence ID" value="RUO57222.1"/>
    <property type="molecule type" value="Genomic_DNA"/>
</dbReference>
<dbReference type="Gene3D" id="1.10.1760.20">
    <property type="match status" value="1"/>
</dbReference>
<dbReference type="AlphaFoldDB" id="A0A432Y8G0"/>
<dbReference type="Proteomes" id="UP000287330">
    <property type="component" value="Unassembled WGS sequence"/>
</dbReference>
<dbReference type="Pfam" id="PF00990">
    <property type="entry name" value="GGDEF"/>
    <property type="match status" value="1"/>
</dbReference>
<dbReference type="SMART" id="SM00052">
    <property type="entry name" value="EAL"/>
    <property type="match status" value="1"/>
</dbReference>
<dbReference type="Pfam" id="PF00563">
    <property type="entry name" value="EAL"/>
    <property type="match status" value="1"/>
</dbReference>
<comment type="caution">
    <text evidence="4">The sequence shown here is derived from an EMBL/GenBank/DDBJ whole genome shotgun (WGS) entry which is preliminary data.</text>
</comment>